<dbReference type="InterPro" id="IPR021835">
    <property type="entry name" value="DUF3427"/>
</dbReference>
<accession>A0A7W0C6R4</accession>
<gene>
    <name evidence="2" type="ORF">HNR65_000508</name>
</gene>
<dbReference type="EMBL" id="JACDUS010000001">
    <property type="protein sequence ID" value="MBA2880201.1"/>
    <property type="molecule type" value="Genomic_DNA"/>
</dbReference>
<keyword evidence="3" id="KW-1185">Reference proteome</keyword>
<sequence length="111" mass="13078">MITFQKTEKEFSPSTMYADFPISRELLHWESQSNTRQNSKTGQNLIHHIQRGYTILIFVRSHKKQNNCTVPFTYLGPAACQSYQSERPIQMVWKLQHQMPVEMFEDNRKGG</sequence>
<feature type="domain" description="DUF3427" evidence="1">
    <location>
        <begin position="2"/>
        <end position="105"/>
    </location>
</feature>
<comment type="caution">
    <text evidence="2">The sequence shown here is derived from an EMBL/GenBank/DDBJ whole genome shotgun (WGS) entry which is preliminary data.</text>
</comment>
<organism evidence="2 3">
    <name type="scientific">Desulfosalsimonas propionicica</name>
    <dbReference type="NCBI Taxonomy" id="332175"/>
    <lineage>
        <taxon>Bacteria</taxon>
        <taxon>Pseudomonadati</taxon>
        <taxon>Thermodesulfobacteriota</taxon>
        <taxon>Desulfobacteria</taxon>
        <taxon>Desulfobacterales</taxon>
        <taxon>Desulfosalsimonadaceae</taxon>
        <taxon>Desulfosalsimonas</taxon>
    </lineage>
</organism>
<protein>
    <recommendedName>
        <fullName evidence="1">DUF3427 domain-containing protein</fullName>
    </recommendedName>
</protein>
<evidence type="ECO:0000313" key="3">
    <source>
        <dbReference type="Proteomes" id="UP000525298"/>
    </source>
</evidence>
<reference evidence="2 3" key="1">
    <citation type="submission" date="2020-07" db="EMBL/GenBank/DDBJ databases">
        <title>Genomic Encyclopedia of Type Strains, Phase IV (KMG-IV): sequencing the most valuable type-strain genomes for metagenomic binning, comparative biology and taxonomic classification.</title>
        <authorList>
            <person name="Goeker M."/>
        </authorList>
    </citation>
    <scope>NUCLEOTIDE SEQUENCE [LARGE SCALE GENOMIC DNA]</scope>
    <source>
        <strain evidence="2 3">DSM 17721</strain>
    </source>
</reference>
<proteinExistence type="predicted"/>
<dbReference type="Proteomes" id="UP000525298">
    <property type="component" value="Unassembled WGS sequence"/>
</dbReference>
<evidence type="ECO:0000259" key="1">
    <source>
        <dbReference type="Pfam" id="PF11907"/>
    </source>
</evidence>
<dbReference type="AlphaFoldDB" id="A0A7W0C6R4"/>
<name>A0A7W0C6R4_9BACT</name>
<evidence type="ECO:0000313" key="2">
    <source>
        <dbReference type="EMBL" id="MBA2880201.1"/>
    </source>
</evidence>
<dbReference type="Pfam" id="PF11907">
    <property type="entry name" value="DUF3427"/>
    <property type="match status" value="1"/>
</dbReference>